<feature type="chain" id="PRO_5038937597" evidence="1">
    <location>
        <begin position="20"/>
        <end position="92"/>
    </location>
</feature>
<comment type="caution">
    <text evidence="2">The sequence shown here is derived from an EMBL/GenBank/DDBJ whole genome shotgun (WGS) entry which is preliminary data.</text>
</comment>
<name>A0A0P4RCR6_9ACTN</name>
<gene>
    <name evidence="2" type="ORF">TPA0598_07_06030</name>
</gene>
<dbReference type="AlphaFoldDB" id="A0A0P4RCR6"/>
<sequence>MIDGFKRALALGAATVALAGGAAFSSVGVASATPSHHGDHSATKHVDRGRCHIVRGHWVRVWHPAWRDRHGHRHPGHWMRTWHRGHLVCHRH</sequence>
<reference evidence="2 3" key="2">
    <citation type="journal article" date="2015" name="Stand. Genomic Sci.">
        <title>Draft genome sequence of marine-derived Streptomyces sp. TP-A0598, a producer of anti-MRSA antibiotic lydicamycins.</title>
        <authorList>
            <person name="Komaki H."/>
            <person name="Ichikawa N."/>
            <person name="Hosoyama A."/>
            <person name="Fujita N."/>
            <person name="Igarashi Y."/>
        </authorList>
    </citation>
    <scope>NUCLEOTIDE SEQUENCE [LARGE SCALE GENOMIC DNA]</scope>
    <source>
        <strain evidence="2 3">NBRC 110027</strain>
    </source>
</reference>
<evidence type="ECO:0000313" key="2">
    <source>
        <dbReference type="EMBL" id="GAO10879.1"/>
    </source>
</evidence>
<keyword evidence="3" id="KW-1185">Reference proteome</keyword>
<dbReference type="EMBL" id="BBNO01000007">
    <property type="protein sequence ID" value="GAO10879.1"/>
    <property type="molecule type" value="Genomic_DNA"/>
</dbReference>
<feature type="signal peptide" evidence="1">
    <location>
        <begin position="1"/>
        <end position="19"/>
    </location>
</feature>
<protein>
    <submittedName>
        <fullName evidence="2">Uncharacterized protein</fullName>
    </submittedName>
</protein>
<dbReference type="Proteomes" id="UP000048965">
    <property type="component" value="Unassembled WGS sequence"/>
</dbReference>
<organism evidence="2 3">
    <name type="scientific">Streptomyces lydicamycinicus</name>
    <dbReference type="NCBI Taxonomy" id="1546107"/>
    <lineage>
        <taxon>Bacteria</taxon>
        <taxon>Bacillati</taxon>
        <taxon>Actinomycetota</taxon>
        <taxon>Actinomycetes</taxon>
        <taxon>Kitasatosporales</taxon>
        <taxon>Streptomycetaceae</taxon>
        <taxon>Streptomyces</taxon>
    </lineage>
</organism>
<keyword evidence="1" id="KW-0732">Signal</keyword>
<dbReference type="RefSeq" id="WP_042158554.1">
    <property type="nucleotide sequence ID" value="NZ_JBMUZZ010000006.1"/>
</dbReference>
<reference evidence="3" key="1">
    <citation type="submission" date="2014-09" db="EMBL/GenBank/DDBJ databases">
        <title>Whole genome shotgun sequence of Streptomyces sp. NBRC 110027.</title>
        <authorList>
            <person name="Komaki H."/>
            <person name="Ichikawa N."/>
            <person name="Katano-Makiyama Y."/>
            <person name="Hosoyama A."/>
            <person name="Hashimoto M."/>
            <person name="Uohara A."/>
            <person name="Kitahashi Y."/>
            <person name="Ohji S."/>
            <person name="Kimura A."/>
            <person name="Yamazoe A."/>
            <person name="Igarashi Y."/>
            <person name="Fujita N."/>
        </authorList>
    </citation>
    <scope>NUCLEOTIDE SEQUENCE [LARGE SCALE GENOMIC DNA]</scope>
    <source>
        <strain evidence="3">NBRC 110027</strain>
    </source>
</reference>
<proteinExistence type="predicted"/>
<evidence type="ECO:0000256" key="1">
    <source>
        <dbReference type="SAM" id="SignalP"/>
    </source>
</evidence>
<accession>A0A0P4RCR6</accession>
<evidence type="ECO:0000313" key="3">
    <source>
        <dbReference type="Proteomes" id="UP000048965"/>
    </source>
</evidence>